<dbReference type="PANTHER" id="PTHR11717">
    <property type="entry name" value="LOW MOLECULAR WEIGHT PROTEIN TYROSINE PHOSPHATASE"/>
    <property type="match status" value="1"/>
</dbReference>
<organism evidence="7 8">
    <name type="scientific">Salipaludibacillus agaradhaerens</name>
    <name type="common">Bacillus agaradhaerens</name>
    <dbReference type="NCBI Taxonomy" id="76935"/>
    <lineage>
        <taxon>Bacteria</taxon>
        <taxon>Bacillati</taxon>
        <taxon>Bacillota</taxon>
        <taxon>Bacilli</taxon>
        <taxon>Bacillales</taxon>
        <taxon>Bacillaceae</taxon>
    </lineage>
</organism>
<dbReference type="SUPFAM" id="SSF52788">
    <property type="entry name" value="Phosphotyrosine protein phosphatases I"/>
    <property type="match status" value="1"/>
</dbReference>
<dbReference type="RefSeq" id="WP_257822974.1">
    <property type="nucleotide sequence ID" value="NZ_JABXYM010000002.1"/>
</dbReference>
<feature type="domain" description="Phosphotyrosine protein phosphatase I" evidence="6">
    <location>
        <begin position="2"/>
        <end position="138"/>
    </location>
</feature>
<keyword evidence="2" id="KW-0378">Hydrolase</keyword>
<evidence type="ECO:0000313" key="8">
    <source>
        <dbReference type="Proteomes" id="UP001057753"/>
    </source>
</evidence>
<evidence type="ECO:0000256" key="3">
    <source>
        <dbReference type="ARBA" id="ARBA00022912"/>
    </source>
</evidence>
<dbReference type="Pfam" id="PF01451">
    <property type="entry name" value="LMWPc"/>
    <property type="match status" value="1"/>
</dbReference>
<evidence type="ECO:0000256" key="1">
    <source>
        <dbReference type="ARBA" id="ARBA00011063"/>
    </source>
</evidence>
<evidence type="ECO:0000313" key="7">
    <source>
        <dbReference type="EMBL" id="MCR6098566.1"/>
    </source>
</evidence>
<sequence>MERVLFVCTGNTCRSPMAEAIFEQKKTKENLQAKSAGVHGMENVPMSEGTRLALAKRGIMESHQSKALSPELIRWADVILTMTESHKKIVQGTYPEVSPYIFTLKEFIITDPDKVKKMEELAEHRTQIEQKRAAFLSDNEGKVAKYNKEKEVHNQSTMEEELLDLLHPHQTAIDRIEWDLPTLDFPDPFGGEQETYEELYQEMEQAIEELLTILNDRSDLED</sequence>
<dbReference type="InterPro" id="IPR023485">
    <property type="entry name" value="Ptyr_pPase"/>
</dbReference>
<protein>
    <submittedName>
        <fullName evidence="7">Low molecular weight protein arginine phosphatase</fullName>
    </submittedName>
</protein>
<evidence type="ECO:0000259" key="6">
    <source>
        <dbReference type="SMART" id="SM00226"/>
    </source>
</evidence>
<gene>
    <name evidence="7" type="ORF">HXA33_18835</name>
</gene>
<evidence type="ECO:0000256" key="2">
    <source>
        <dbReference type="ARBA" id="ARBA00022801"/>
    </source>
</evidence>
<dbReference type="PRINTS" id="PR00719">
    <property type="entry name" value="LMWPTPASE"/>
</dbReference>
<proteinExistence type="inferred from homology"/>
<dbReference type="PANTHER" id="PTHR11717:SF31">
    <property type="entry name" value="LOW MOLECULAR WEIGHT PROTEIN-TYROSINE-PHOSPHATASE ETP-RELATED"/>
    <property type="match status" value="1"/>
</dbReference>
<dbReference type="InterPro" id="IPR017867">
    <property type="entry name" value="Tyr_phospatase_low_mol_wt"/>
</dbReference>
<dbReference type="CDD" id="cd16344">
    <property type="entry name" value="LMWPAP"/>
    <property type="match status" value="1"/>
</dbReference>
<reference evidence="7" key="1">
    <citation type="submission" date="2020-06" db="EMBL/GenBank/DDBJ databases">
        <title>Insight into the genomes of haloalkaliphilic bacilli from Kenyan soda lakes.</title>
        <authorList>
            <person name="Mwirichia R."/>
            <person name="Villamizar G.C."/>
            <person name="Poehlein A."/>
            <person name="Mugweru J."/>
            <person name="Kipnyargis A."/>
            <person name="Kiplimo D."/>
            <person name="Orwa P."/>
            <person name="Daniel R."/>
        </authorList>
    </citation>
    <scope>NUCLEOTIDE SEQUENCE</scope>
    <source>
        <strain evidence="7">B1096_S55</strain>
    </source>
</reference>
<feature type="active site" evidence="4">
    <location>
        <position position="14"/>
    </location>
</feature>
<dbReference type="SMART" id="SM00226">
    <property type="entry name" value="LMWPc"/>
    <property type="match status" value="1"/>
</dbReference>
<evidence type="ECO:0000256" key="4">
    <source>
        <dbReference type="PIRSR" id="PIRSR617867-1"/>
    </source>
</evidence>
<evidence type="ECO:0000256" key="5">
    <source>
        <dbReference type="SAM" id="Coils"/>
    </source>
</evidence>
<keyword evidence="3" id="KW-0904">Protein phosphatase</keyword>
<dbReference type="AlphaFoldDB" id="A0A9Q4G0J8"/>
<accession>A0A9Q4G0J8</accession>
<dbReference type="InterPro" id="IPR050438">
    <property type="entry name" value="LMW_PTPase"/>
</dbReference>
<feature type="active site" description="Proton donor" evidence="4">
    <location>
        <position position="111"/>
    </location>
</feature>
<dbReference type="GO" id="GO:0004725">
    <property type="term" value="F:protein tyrosine phosphatase activity"/>
    <property type="evidence" value="ECO:0007669"/>
    <property type="project" value="InterPro"/>
</dbReference>
<feature type="active site" description="Nucleophile" evidence="4">
    <location>
        <position position="8"/>
    </location>
</feature>
<comment type="similarity">
    <text evidence="1">Belongs to the low molecular weight phosphotyrosine protein phosphatase family.</text>
</comment>
<dbReference type="EMBL" id="JABXYM010000002">
    <property type="protein sequence ID" value="MCR6098566.1"/>
    <property type="molecule type" value="Genomic_DNA"/>
</dbReference>
<feature type="coiled-coil region" evidence="5">
    <location>
        <begin position="189"/>
        <end position="216"/>
    </location>
</feature>
<keyword evidence="8" id="KW-1185">Reference proteome</keyword>
<dbReference type="InterPro" id="IPR036196">
    <property type="entry name" value="Ptyr_pPase_sf"/>
</dbReference>
<comment type="caution">
    <text evidence="7">The sequence shown here is derived from an EMBL/GenBank/DDBJ whole genome shotgun (WGS) entry which is preliminary data.</text>
</comment>
<name>A0A9Q4G0J8_SALAG</name>
<dbReference type="Gene3D" id="3.40.50.2300">
    <property type="match status" value="1"/>
</dbReference>
<dbReference type="Proteomes" id="UP001057753">
    <property type="component" value="Unassembled WGS sequence"/>
</dbReference>
<keyword evidence="5" id="KW-0175">Coiled coil</keyword>